<protein>
    <submittedName>
        <fullName evidence="1">Uncharacterized protein</fullName>
    </submittedName>
</protein>
<dbReference type="RefSeq" id="WP_127821777.1">
    <property type="nucleotide sequence ID" value="NZ_RWGX02000014.1"/>
</dbReference>
<reference evidence="1" key="1">
    <citation type="submission" date="2018-12" db="EMBL/GenBank/DDBJ databases">
        <title>Draft genome sequence of Flaovobacterium columnare BGFS27 isolated from channel catfish in Alabama.</title>
        <authorList>
            <person name="Cai W."/>
            <person name="Arias C."/>
        </authorList>
    </citation>
    <scope>NUCLEOTIDE SEQUENCE [LARGE SCALE GENOMIC DNA]</scope>
    <source>
        <strain evidence="1">BGFS27</strain>
    </source>
</reference>
<evidence type="ECO:0000313" key="1">
    <source>
        <dbReference type="EMBL" id="RVU89195.1"/>
    </source>
</evidence>
<comment type="caution">
    <text evidence="1">The sequence shown here is derived from an EMBL/GenBank/DDBJ whole genome shotgun (WGS) entry which is preliminary data.</text>
</comment>
<proteinExistence type="predicted"/>
<sequence>MNNIDNDMEYFDIKKFDENKKNGEYYFKTNDDTEIRQIGPLNDKTYNEIGKNTTSKYGYFKIFHPNLRLKEIGKEFFNMPVGTNKVYDENGKLIKETNRDLPYNFSIQDLINKMQKEYKIDILDIKQTKSVFRYVEKEKVKLPLYEVWCYNQKNDLKLICYIINGTTGETIYVGERFIEGKQGSLLDQYLNSKKN</sequence>
<organism evidence="1">
    <name type="scientific">Flavobacterium columnare</name>
    <dbReference type="NCBI Taxonomy" id="996"/>
    <lineage>
        <taxon>Bacteria</taxon>
        <taxon>Pseudomonadati</taxon>
        <taxon>Bacteroidota</taxon>
        <taxon>Flavobacteriia</taxon>
        <taxon>Flavobacteriales</taxon>
        <taxon>Flavobacteriaceae</taxon>
        <taxon>Flavobacterium</taxon>
    </lineage>
</organism>
<accession>A0AA94F668</accession>
<gene>
    <name evidence="1" type="ORF">EJB19_03445</name>
</gene>
<dbReference type="EMBL" id="RWGX01000003">
    <property type="protein sequence ID" value="RVU89195.1"/>
    <property type="molecule type" value="Genomic_DNA"/>
</dbReference>
<name>A0AA94F668_9FLAO</name>
<dbReference type="AlphaFoldDB" id="A0AA94F668"/>